<name>A0A941IJ65_9ACTN</name>
<accession>A0A941IJ65</accession>
<proteinExistence type="predicted"/>
<dbReference type="Proteomes" id="UP000676325">
    <property type="component" value="Unassembled WGS sequence"/>
</dbReference>
<feature type="region of interest" description="Disordered" evidence="1">
    <location>
        <begin position="59"/>
        <end position="86"/>
    </location>
</feature>
<dbReference type="Pfam" id="PF13671">
    <property type="entry name" value="AAA_33"/>
    <property type="match status" value="1"/>
</dbReference>
<comment type="caution">
    <text evidence="2">The sequence shown here is derived from an EMBL/GenBank/DDBJ whole genome shotgun (WGS) entry which is preliminary data.</text>
</comment>
<dbReference type="EMBL" id="JAGSOH010000036">
    <property type="protein sequence ID" value="MBR7827532.1"/>
    <property type="molecule type" value="Genomic_DNA"/>
</dbReference>
<sequence length="211" mass="22227">MQIMETPRPTLIVVSGPPGSGKTTLAHHLARHIGCPAICRDEIKEGMVLTSTAVAPATAPTTAPTASASAPATATETATGADGNAGDDLNLRTLPTFFGVVRLLLDAGVTTVAEAAFQDHVWRPGLAPLMEFTDVRIVQCVVDEAVARDRIRRRAASEPTRRAHDEHQAYRLLGPGFTRLALDVPVIAVDTTNGYVPGIEAIAAFATVRTS</sequence>
<gene>
    <name evidence="2" type="ORF">KDK95_14535</name>
</gene>
<reference evidence="2" key="1">
    <citation type="submission" date="2021-04" db="EMBL/GenBank/DDBJ databases">
        <title>Genome based classification of Actinospica acidithermotolerans sp. nov., an actinobacterium isolated from an Indonesian hot spring.</title>
        <authorList>
            <person name="Kusuma A.B."/>
            <person name="Putra K.E."/>
            <person name="Nafisah S."/>
            <person name="Loh J."/>
            <person name="Nouioui I."/>
            <person name="Goodfellow M."/>
        </authorList>
    </citation>
    <scope>NUCLEOTIDE SEQUENCE</scope>
    <source>
        <strain evidence="2">MGRD01-02</strain>
    </source>
</reference>
<protein>
    <submittedName>
        <fullName evidence="2">AAA family ATPase</fullName>
    </submittedName>
</protein>
<evidence type="ECO:0000256" key="1">
    <source>
        <dbReference type="SAM" id="MobiDB-lite"/>
    </source>
</evidence>
<dbReference type="Gene3D" id="3.40.50.300">
    <property type="entry name" value="P-loop containing nucleotide triphosphate hydrolases"/>
    <property type="match status" value="1"/>
</dbReference>
<dbReference type="SUPFAM" id="SSF52540">
    <property type="entry name" value="P-loop containing nucleoside triphosphate hydrolases"/>
    <property type="match status" value="1"/>
</dbReference>
<evidence type="ECO:0000313" key="2">
    <source>
        <dbReference type="EMBL" id="MBR7827532.1"/>
    </source>
</evidence>
<dbReference type="AlphaFoldDB" id="A0A941IJ65"/>
<evidence type="ECO:0000313" key="3">
    <source>
        <dbReference type="Proteomes" id="UP000676325"/>
    </source>
</evidence>
<feature type="compositionally biased region" description="Low complexity" evidence="1">
    <location>
        <begin position="59"/>
        <end position="81"/>
    </location>
</feature>
<keyword evidence="3" id="KW-1185">Reference proteome</keyword>
<organism evidence="2 3">
    <name type="scientific">Actinospica acidithermotolerans</name>
    <dbReference type="NCBI Taxonomy" id="2828514"/>
    <lineage>
        <taxon>Bacteria</taxon>
        <taxon>Bacillati</taxon>
        <taxon>Actinomycetota</taxon>
        <taxon>Actinomycetes</taxon>
        <taxon>Catenulisporales</taxon>
        <taxon>Actinospicaceae</taxon>
        <taxon>Actinospica</taxon>
    </lineage>
</organism>
<dbReference type="InterPro" id="IPR027417">
    <property type="entry name" value="P-loop_NTPase"/>
</dbReference>